<evidence type="ECO:0000256" key="2">
    <source>
        <dbReference type="ARBA" id="ARBA00022490"/>
    </source>
</evidence>
<keyword evidence="8" id="KW-1185">Reference proteome</keyword>
<proteinExistence type="inferred from homology"/>
<dbReference type="InterPro" id="IPR003761">
    <property type="entry name" value="Exonuc_VII_S"/>
</dbReference>
<evidence type="ECO:0000313" key="8">
    <source>
        <dbReference type="Proteomes" id="UP000289269"/>
    </source>
</evidence>
<reference evidence="7" key="1">
    <citation type="submission" date="2019-01" db="EMBL/GenBank/DDBJ databases">
        <title>Genomic signatures and co-occurrence patterns of the ultra-small Saccharimodia (Patescibacteria phylum) suggest a symbiotic lifestyle.</title>
        <authorList>
            <person name="Lemos L."/>
            <person name="Medeiros J."/>
            <person name="Andreote F."/>
            <person name="Fernandes G."/>
            <person name="Varani A."/>
            <person name="Oliveira G."/>
            <person name="Pylro V."/>
        </authorList>
    </citation>
    <scope>NUCLEOTIDE SEQUENCE [LARGE SCALE GENOMIC DNA]</scope>
    <source>
        <strain evidence="7">AMD01</strain>
    </source>
</reference>
<sequence>MTDNAKSAQPKSLKQLMEELDGLVAWFEREDIDLEEALAKFQAGVELAAQIKKRLGRLENKIVLLKQKFEEQEP</sequence>
<evidence type="ECO:0000256" key="4">
    <source>
        <dbReference type="ARBA" id="ARBA00022801"/>
    </source>
</evidence>
<evidence type="ECO:0000256" key="6">
    <source>
        <dbReference type="NCBIfam" id="TIGR01280"/>
    </source>
</evidence>
<keyword evidence="4 7" id="KW-0378">Hydrolase</keyword>
<dbReference type="NCBIfam" id="TIGR01280">
    <property type="entry name" value="xseB"/>
    <property type="match status" value="1"/>
</dbReference>
<keyword evidence="5" id="KW-0269">Exonuclease</keyword>
<dbReference type="SUPFAM" id="SSF116842">
    <property type="entry name" value="XseB-like"/>
    <property type="match status" value="1"/>
</dbReference>
<dbReference type="Proteomes" id="UP000289269">
    <property type="component" value="Unassembled WGS sequence"/>
</dbReference>
<dbReference type="Gene3D" id="1.10.287.1040">
    <property type="entry name" value="Exonuclease VII, small subunit"/>
    <property type="match status" value="1"/>
</dbReference>
<comment type="caution">
    <text evidence="7">The sequence shown here is derived from an EMBL/GenBank/DDBJ whole genome shotgun (WGS) entry which is preliminary data.</text>
</comment>
<dbReference type="GO" id="GO:0009318">
    <property type="term" value="C:exodeoxyribonuclease VII complex"/>
    <property type="evidence" value="ECO:0007669"/>
    <property type="project" value="UniProtKB-UniRule"/>
</dbReference>
<dbReference type="GO" id="GO:0006308">
    <property type="term" value="P:DNA catabolic process"/>
    <property type="evidence" value="ECO:0007669"/>
    <property type="project" value="UniProtKB-UniRule"/>
</dbReference>
<dbReference type="AlphaFoldDB" id="A0A4Q0AJQ9"/>
<dbReference type="Pfam" id="PF02609">
    <property type="entry name" value="Exonuc_VII_S"/>
    <property type="match status" value="1"/>
</dbReference>
<name>A0A4Q0AJQ9_9BACT</name>
<dbReference type="EC" id="3.1.11.6" evidence="6"/>
<dbReference type="InterPro" id="IPR037004">
    <property type="entry name" value="Exonuc_VII_ssu_sf"/>
</dbReference>
<dbReference type="GO" id="GO:0008855">
    <property type="term" value="F:exodeoxyribonuclease VII activity"/>
    <property type="evidence" value="ECO:0007669"/>
    <property type="project" value="UniProtKB-UniRule"/>
</dbReference>
<evidence type="ECO:0000256" key="5">
    <source>
        <dbReference type="ARBA" id="ARBA00022839"/>
    </source>
</evidence>
<accession>A0A4Q0AJQ9</accession>
<evidence type="ECO:0000313" key="7">
    <source>
        <dbReference type="EMBL" id="RWZ79634.1"/>
    </source>
</evidence>
<keyword evidence="2" id="KW-0963">Cytoplasm</keyword>
<protein>
    <recommendedName>
        <fullName evidence="6">Exodeoxyribonuclease VII small subunit</fullName>
        <ecNumber evidence="6">3.1.11.6</ecNumber>
    </recommendedName>
</protein>
<comment type="similarity">
    <text evidence="1">Belongs to the XseB family.</text>
</comment>
<keyword evidence="3" id="KW-0540">Nuclease</keyword>
<evidence type="ECO:0000256" key="3">
    <source>
        <dbReference type="ARBA" id="ARBA00022722"/>
    </source>
</evidence>
<dbReference type="EMBL" id="SCKW01000005">
    <property type="protein sequence ID" value="RWZ79634.1"/>
    <property type="molecule type" value="Genomic_DNA"/>
</dbReference>
<gene>
    <name evidence="7" type="primary">xseB</name>
    <name evidence="7" type="ORF">EOT04_00770</name>
</gene>
<evidence type="ECO:0000256" key="1">
    <source>
        <dbReference type="ARBA" id="ARBA00009998"/>
    </source>
</evidence>
<organism evidence="7 8">
    <name type="scientific">Candidatus Chaera renei</name>
    <dbReference type="NCBI Taxonomy" id="2506947"/>
    <lineage>
        <taxon>Bacteria</taxon>
        <taxon>Candidatus Saccharimonadota</taxon>
        <taxon>Candidatus Saccharimonadia</taxon>
        <taxon>Candidatus Saccharimonadales</taxon>
        <taxon>Candidatus Saccharimonadaceae</taxon>
        <taxon>Candidatus Chaera</taxon>
    </lineage>
</organism>